<gene>
    <name evidence="1" type="ORF">GF359_01385</name>
</gene>
<accession>A0A9D5K7S4</accession>
<protein>
    <submittedName>
        <fullName evidence="1">Uncharacterized protein</fullName>
    </submittedName>
</protein>
<sequence length="75" mass="8831">MRNITWYAGSDAEETPRVIVYNDRKLNVDEVIDRALVYDTATTGCIRRLTVRCGKRILKLCKEFDIWQISEDYET</sequence>
<organism evidence="1 2">
    <name type="scientific">candidate division WOR-3 bacterium</name>
    <dbReference type="NCBI Taxonomy" id="2052148"/>
    <lineage>
        <taxon>Bacteria</taxon>
        <taxon>Bacteria division WOR-3</taxon>
    </lineage>
</organism>
<reference evidence="1" key="1">
    <citation type="submission" date="2019-11" db="EMBL/GenBank/DDBJ databases">
        <title>Microbial mats filling the niche in hypersaline microbial mats.</title>
        <authorList>
            <person name="Wong H.L."/>
            <person name="Macleod F.I."/>
            <person name="White R.A. III"/>
            <person name="Burns B.P."/>
        </authorList>
    </citation>
    <scope>NUCLEOTIDE SEQUENCE</scope>
    <source>
        <strain evidence="1">Bin_327</strain>
    </source>
</reference>
<comment type="caution">
    <text evidence="1">The sequence shown here is derived from an EMBL/GenBank/DDBJ whole genome shotgun (WGS) entry which is preliminary data.</text>
</comment>
<name>A0A9D5K7S4_UNCW3</name>
<evidence type="ECO:0000313" key="1">
    <source>
        <dbReference type="EMBL" id="MBD3363848.1"/>
    </source>
</evidence>
<dbReference type="EMBL" id="WJKJ01000041">
    <property type="protein sequence ID" value="MBD3363848.1"/>
    <property type="molecule type" value="Genomic_DNA"/>
</dbReference>
<dbReference type="AlphaFoldDB" id="A0A9D5K7S4"/>
<dbReference type="Proteomes" id="UP000630660">
    <property type="component" value="Unassembled WGS sequence"/>
</dbReference>
<proteinExistence type="predicted"/>
<evidence type="ECO:0000313" key="2">
    <source>
        <dbReference type="Proteomes" id="UP000630660"/>
    </source>
</evidence>